<organism evidence="5 6">
    <name type="scientific">Hibiscus syriacus</name>
    <name type="common">Rose of Sharon</name>
    <dbReference type="NCBI Taxonomy" id="106335"/>
    <lineage>
        <taxon>Eukaryota</taxon>
        <taxon>Viridiplantae</taxon>
        <taxon>Streptophyta</taxon>
        <taxon>Embryophyta</taxon>
        <taxon>Tracheophyta</taxon>
        <taxon>Spermatophyta</taxon>
        <taxon>Magnoliopsida</taxon>
        <taxon>eudicotyledons</taxon>
        <taxon>Gunneridae</taxon>
        <taxon>Pentapetalae</taxon>
        <taxon>rosids</taxon>
        <taxon>malvids</taxon>
        <taxon>Malvales</taxon>
        <taxon>Malvaceae</taxon>
        <taxon>Malvoideae</taxon>
        <taxon>Hibiscus</taxon>
    </lineage>
</organism>
<evidence type="ECO:0000313" key="3">
    <source>
        <dbReference type="EMBL" id="KAE8690166.1"/>
    </source>
</evidence>
<evidence type="ECO:0000313" key="5">
    <source>
        <dbReference type="EMBL" id="KAE8690210.1"/>
    </source>
</evidence>
<name>A0A6A2ZF95_HIBSY</name>
<feature type="domain" description="MSP" evidence="2">
    <location>
        <begin position="9"/>
        <end position="118"/>
    </location>
</feature>
<dbReference type="Pfam" id="PF00635">
    <property type="entry name" value="Motile_Sperm"/>
    <property type="match status" value="1"/>
</dbReference>
<dbReference type="InterPro" id="IPR013783">
    <property type="entry name" value="Ig-like_fold"/>
</dbReference>
<evidence type="ECO:0000256" key="1">
    <source>
        <dbReference type="ARBA" id="ARBA00008932"/>
    </source>
</evidence>
<dbReference type="AlphaFoldDB" id="A0A6A2ZF95"/>
<dbReference type="FunFam" id="2.60.40.10:FF:000813">
    <property type="entry name" value="Vesicle-associated protein 1-1"/>
    <property type="match status" value="1"/>
</dbReference>
<gene>
    <name evidence="4" type="ORF">F3Y22_tig00110911pilonHSYRG00163</name>
    <name evidence="5" type="ORF">F3Y22_tig00110911pilonHSYRG00165</name>
    <name evidence="3" type="ORF">F3Y22_tig00110912pilonHSYRG00003</name>
</gene>
<dbReference type="Proteomes" id="UP000436088">
    <property type="component" value="Unassembled WGS sequence"/>
</dbReference>
<proteinExistence type="inferred from homology"/>
<dbReference type="EMBL" id="VEPZ02001160">
    <property type="protein sequence ID" value="KAE8690166.1"/>
    <property type="molecule type" value="Genomic_DNA"/>
</dbReference>
<sequence length="233" mass="26365">MTAGDANQLISVQPNDLKFICELDKPILCNLQVMNNTDNHVAYKVKTTSPKNFVRPNTGIVMPRDSCIIRVTLQAQSEYPPDMQCKDKFLLQSTIVPPPSRYCKNTGIISTRMVLRRSRSAKLKFSMNLPRVKQIQKTEDLRASHHNPLMQTRPYDTLRMKGMLQFGKHCSCSSANIEAATRPGFSEEAKETQERLQLLLHVRILCGTDRNNGRFSVKSFLGVTIDGMNIHSV</sequence>
<dbReference type="PROSITE" id="PS50202">
    <property type="entry name" value="MSP"/>
    <property type="match status" value="1"/>
</dbReference>
<dbReference type="Gene3D" id="2.60.40.10">
    <property type="entry name" value="Immunoglobulins"/>
    <property type="match status" value="1"/>
</dbReference>
<accession>A0A6A2ZF95</accession>
<dbReference type="EMBL" id="VEPZ02001159">
    <property type="protein sequence ID" value="KAE8690209.1"/>
    <property type="molecule type" value="Genomic_DNA"/>
</dbReference>
<dbReference type="GO" id="GO:0090158">
    <property type="term" value="P:endoplasmic reticulum membrane organization"/>
    <property type="evidence" value="ECO:0007669"/>
    <property type="project" value="TreeGrafter"/>
</dbReference>
<dbReference type="GO" id="GO:0005886">
    <property type="term" value="C:plasma membrane"/>
    <property type="evidence" value="ECO:0007669"/>
    <property type="project" value="TreeGrafter"/>
</dbReference>
<keyword evidence="6" id="KW-1185">Reference proteome</keyword>
<dbReference type="InterPro" id="IPR008962">
    <property type="entry name" value="PapD-like_sf"/>
</dbReference>
<protein>
    <submittedName>
        <fullName evidence="5">Vesicle-associated protein 1-1</fullName>
    </submittedName>
</protein>
<dbReference type="GO" id="GO:0005789">
    <property type="term" value="C:endoplasmic reticulum membrane"/>
    <property type="evidence" value="ECO:0007669"/>
    <property type="project" value="InterPro"/>
</dbReference>
<dbReference type="PANTHER" id="PTHR10809:SF42">
    <property type="entry name" value="VESICLE-ASSOCIATED PROTEIN 2-1"/>
    <property type="match status" value="1"/>
</dbReference>
<evidence type="ECO:0000313" key="4">
    <source>
        <dbReference type="EMBL" id="KAE8690209.1"/>
    </source>
</evidence>
<dbReference type="PANTHER" id="PTHR10809">
    <property type="entry name" value="VESICLE-ASSOCIATED MEMBRANE PROTEIN-ASSOCIATED PROTEIN"/>
    <property type="match status" value="1"/>
</dbReference>
<reference evidence="5 6" key="1">
    <citation type="submission" date="2019-09" db="EMBL/GenBank/DDBJ databases">
        <title>Draft genome information of white flower Hibiscus syriacus.</title>
        <authorList>
            <person name="Kim Y.-M."/>
        </authorList>
    </citation>
    <scope>NUCLEOTIDE SEQUENCE [LARGE SCALE GENOMIC DNA]</scope>
    <source>
        <strain evidence="6">cv. Baekdansim</strain>
        <strain evidence="5">YM2019G1</strain>
        <tissue evidence="5">Leaf</tissue>
    </source>
</reference>
<comment type="similarity">
    <text evidence="1">Belongs to the VAMP-associated protein (VAP) (TC 9.B.17) family.</text>
</comment>
<dbReference type="SUPFAM" id="SSF49354">
    <property type="entry name" value="PapD-like"/>
    <property type="match status" value="1"/>
</dbReference>
<dbReference type="GO" id="GO:0061817">
    <property type="term" value="P:endoplasmic reticulum-plasma membrane tethering"/>
    <property type="evidence" value="ECO:0007669"/>
    <property type="project" value="TreeGrafter"/>
</dbReference>
<dbReference type="InterPro" id="IPR000535">
    <property type="entry name" value="MSP_dom"/>
</dbReference>
<dbReference type="EMBL" id="VEPZ02001159">
    <property type="protein sequence ID" value="KAE8690210.1"/>
    <property type="molecule type" value="Genomic_DNA"/>
</dbReference>
<dbReference type="InterPro" id="IPR016763">
    <property type="entry name" value="VAP"/>
</dbReference>
<evidence type="ECO:0000313" key="6">
    <source>
        <dbReference type="Proteomes" id="UP000436088"/>
    </source>
</evidence>
<comment type="caution">
    <text evidence="5">The sequence shown here is derived from an EMBL/GenBank/DDBJ whole genome shotgun (WGS) entry which is preliminary data.</text>
</comment>
<evidence type="ECO:0000259" key="2">
    <source>
        <dbReference type="PROSITE" id="PS50202"/>
    </source>
</evidence>